<dbReference type="PANTHER" id="PTHR31339:SF9">
    <property type="entry name" value="PLASMIN AND FIBRONECTIN-BINDING PROTEIN A"/>
    <property type="match status" value="1"/>
</dbReference>
<evidence type="ECO:0000256" key="1">
    <source>
        <dbReference type="ARBA" id="ARBA00008834"/>
    </source>
</evidence>
<keyword evidence="2 4" id="KW-0378">Hydrolase</keyword>
<evidence type="ECO:0000256" key="4">
    <source>
        <dbReference type="RuleBase" id="RU361169"/>
    </source>
</evidence>
<keyword evidence="8" id="KW-1185">Reference proteome</keyword>
<sequence length="517" mass="56595">MKNIAAMALACTFAIGAFARPGTKTDYNVTEYGAKGDGKTIDTKGINKAIDAAAEHGGGTVYFPAGSYLSGSIHLKSNISLYIDQGATIIAADFTPEAGYDEPEKIVTNEYEDFGHRHWHNSLIWGEHLHDVSILGPGTIWGKGLSRSNKIDKMKGEEDKSPNKSIALYMCRNIIIRDVSILHGGWFGILATGADNMTIDNVKMDTNRDGMDIDCCQNVRVSNCSVNSPNDDGICLKSSYGLNTGRATENVTITNCQVSGFNEGSFLDGTFQRKDQRIADNGGGPTGRIKFGTESNGGFKNITISNCVFVYCRGLALETVDGAILEDVTITNITMRDIVNAPIFVRLGARMRGPEGTPVGVCRRIIISNIMAYNVDPRQSAIISGIPGHDIEDIRLSNIHIYYRGGGTKEQTQREVPGLEKEYPEPARFGVLPSYGFFIRNVTDLKMNDVEVSYINEDQRPPFMLDNVTGADFQHIRAQKVKDVPSFVLHNVTNLNIFNSINIANTKLGTISKKEIQ</sequence>
<gene>
    <name evidence="7" type="ORF">IRJ18_18615</name>
</gene>
<dbReference type="InterPro" id="IPR000743">
    <property type="entry name" value="Glyco_hydro_28"/>
</dbReference>
<dbReference type="Pfam" id="PF12708">
    <property type="entry name" value="Pect-lyase_RHGA_epim"/>
    <property type="match status" value="1"/>
</dbReference>
<dbReference type="SMART" id="SM00710">
    <property type="entry name" value="PbH1"/>
    <property type="match status" value="7"/>
</dbReference>
<dbReference type="InterPro" id="IPR051801">
    <property type="entry name" value="GH28_Enzymes"/>
</dbReference>
<dbReference type="PANTHER" id="PTHR31339">
    <property type="entry name" value="PECTIN LYASE-RELATED"/>
    <property type="match status" value="1"/>
</dbReference>
<keyword evidence="3 4" id="KW-0326">Glycosidase</keyword>
<reference evidence="7 8" key="1">
    <citation type="submission" date="2020-10" db="EMBL/GenBank/DDBJ databases">
        <title>Mucilaginibacter mali sp. nov., isolated from rhizosphere soil of apple orchard.</title>
        <authorList>
            <person name="Lee J.-S."/>
            <person name="Kim H.S."/>
            <person name="Kim J.-S."/>
        </authorList>
    </citation>
    <scope>NUCLEOTIDE SEQUENCE [LARGE SCALE GENOMIC DNA]</scope>
    <source>
        <strain evidence="7 8">KCTC 23157</strain>
    </source>
</reference>
<name>A0ABR9XMB2_9SPHI</name>
<dbReference type="Proteomes" id="UP000632774">
    <property type="component" value="Unassembled WGS sequence"/>
</dbReference>
<dbReference type="InterPro" id="IPR012334">
    <property type="entry name" value="Pectin_lyas_fold"/>
</dbReference>
<accession>A0ABR9XMB2</accession>
<evidence type="ECO:0000259" key="6">
    <source>
        <dbReference type="Pfam" id="PF12708"/>
    </source>
</evidence>
<dbReference type="InterPro" id="IPR011050">
    <property type="entry name" value="Pectin_lyase_fold/virulence"/>
</dbReference>
<evidence type="ECO:0000256" key="5">
    <source>
        <dbReference type="SAM" id="SignalP"/>
    </source>
</evidence>
<evidence type="ECO:0000313" key="8">
    <source>
        <dbReference type="Proteomes" id="UP000632774"/>
    </source>
</evidence>
<dbReference type="Gene3D" id="2.160.20.10">
    <property type="entry name" value="Single-stranded right-handed beta-helix, Pectin lyase-like"/>
    <property type="match status" value="1"/>
</dbReference>
<dbReference type="SUPFAM" id="SSF51126">
    <property type="entry name" value="Pectin lyase-like"/>
    <property type="match status" value="1"/>
</dbReference>
<comment type="caution">
    <text evidence="7">The sequence shown here is derived from an EMBL/GenBank/DDBJ whole genome shotgun (WGS) entry which is preliminary data.</text>
</comment>
<keyword evidence="5" id="KW-0732">Signal</keyword>
<comment type="similarity">
    <text evidence="1 4">Belongs to the glycosyl hydrolase 28 family.</text>
</comment>
<dbReference type="GO" id="GO:0016787">
    <property type="term" value="F:hydrolase activity"/>
    <property type="evidence" value="ECO:0007669"/>
    <property type="project" value="UniProtKB-KW"/>
</dbReference>
<feature type="signal peptide" evidence="5">
    <location>
        <begin position="1"/>
        <end position="19"/>
    </location>
</feature>
<dbReference type="InterPro" id="IPR006626">
    <property type="entry name" value="PbH1"/>
</dbReference>
<dbReference type="EMBL" id="JADFFM010000002">
    <property type="protein sequence ID" value="MBE9668390.1"/>
    <property type="molecule type" value="Genomic_DNA"/>
</dbReference>
<feature type="chain" id="PRO_5047013921" evidence="5">
    <location>
        <begin position="20"/>
        <end position="517"/>
    </location>
</feature>
<dbReference type="InterPro" id="IPR024535">
    <property type="entry name" value="RHGA/B-epi-like_pectate_lyase"/>
</dbReference>
<organism evidence="7 8">
    <name type="scientific">Mucilaginibacter boryungensis</name>
    <dbReference type="NCBI Taxonomy" id="768480"/>
    <lineage>
        <taxon>Bacteria</taxon>
        <taxon>Pseudomonadati</taxon>
        <taxon>Bacteroidota</taxon>
        <taxon>Sphingobacteriia</taxon>
        <taxon>Sphingobacteriales</taxon>
        <taxon>Sphingobacteriaceae</taxon>
        <taxon>Mucilaginibacter</taxon>
    </lineage>
</organism>
<dbReference type="RefSeq" id="WP_194107792.1">
    <property type="nucleotide sequence ID" value="NZ_JADFFM010000002.1"/>
</dbReference>
<feature type="domain" description="Rhamnogalacturonase A/B/Epimerase-like pectate lyase" evidence="6">
    <location>
        <begin position="28"/>
        <end position="92"/>
    </location>
</feature>
<evidence type="ECO:0000256" key="3">
    <source>
        <dbReference type="ARBA" id="ARBA00023295"/>
    </source>
</evidence>
<dbReference type="Pfam" id="PF00295">
    <property type="entry name" value="Glyco_hydro_28"/>
    <property type="match status" value="1"/>
</dbReference>
<evidence type="ECO:0000256" key="2">
    <source>
        <dbReference type="ARBA" id="ARBA00022801"/>
    </source>
</evidence>
<proteinExistence type="inferred from homology"/>
<evidence type="ECO:0000313" key="7">
    <source>
        <dbReference type="EMBL" id="MBE9668390.1"/>
    </source>
</evidence>
<protein>
    <submittedName>
        <fullName evidence="7">Glycoside hydrolase family 28 protein</fullName>
    </submittedName>
</protein>